<evidence type="ECO:0000313" key="2">
    <source>
        <dbReference type="Proteomes" id="UP000004947"/>
    </source>
</evidence>
<dbReference type="AlphaFoldDB" id="A6DRI6"/>
<keyword evidence="2" id="KW-1185">Reference proteome</keyword>
<name>A6DRI6_9BACT</name>
<protein>
    <submittedName>
        <fullName evidence="1">Uncharacterized protein</fullName>
    </submittedName>
</protein>
<organism evidence="1 2">
    <name type="scientific">Lentisphaera araneosa HTCC2155</name>
    <dbReference type="NCBI Taxonomy" id="313628"/>
    <lineage>
        <taxon>Bacteria</taxon>
        <taxon>Pseudomonadati</taxon>
        <taxon>Lentisphaerota</taxon>
        <taxon>Lentisphaeria</taxon>
        <taxon>Lentisphaerales</taxon>
        <taxon>Lentisphaeraceae</taxon>
        <taxon>Lentisphaera</taxon>
    </lineage>
</organism>
<comment type="caution">
    <text evidence="1">The sequence shown here is derived from an EMBL/GenBank/DDBJ whole genome shotgun (WGS) entry which is preliminary data.</text>
</comment>
<dbReference type="Proteomes" id="UP000004947">
    <property type="component" value="Unassembled WGS sequence"/>
</dbReference>
<reference evidence="1 2" key="1">
    <citation type="journal article" date="2010" name="J. Bacteriol.">
        <title>Genome sequence of Lentisphaera araneosa HTCC2155T, the type species of the order Lentisphaerales in the phylum Lentisphaerae.</title>
        <authorList>
            <person name="Thrash J.C."/>
            <person name="Cho J.C."/>
            <person name="Vergin K.L."/>
            <person name="Morris R.M."/>
            <person name="Giovannoni S.J."/>
        </authorList>
    </citation>
    <scope>NUCLEOTIDE SEQUENCE [LARGE SCALE GENOMIC DNA]</scope>
    <source>
        <strain evidence="1 2">HTCC2155</strain>
    </source>
</reference>
<evidence type="ECO:0000313" key="1">
    <source>
        <dbReference type="EMBL" id="EDM25796.1"/>
    </source>
</evidence>
<dbReference type="EMBL" id="ABCK01000024">
    <property type="protein sequence ID" value="EDM25796.1"/>
    <property type="molecule type" value="Genomic_DNA"/>
</dbReference>
<gene>
    <name evidence="1" type="ORF">LNTAR_15307</name>
</gene>
<proteinExistence type="predicted"/>
<accession>A6DRI6</accession>
<dbReference type="RefSeq" id="WP_007280458.1">
    <property type="nucleotide sequence ID" value="NZ_ABCK01000024.1"/>
</dbReference>
<sequence>MPPDEHLCEDCDNEFFSEDGQAYKYEPTIWLCVACHDQRLQEAEIMEAS</sequence>
<dbReference type="OrthoDB" id="9808093at2"/>